<dbReference type="EMBL" id="JAATJE010000002">
    <property type="protein sequence ID" value="NJC35275.1"/>
    <property type="molecule type" value="Genomic_DNA"/>
</dbReference>
<keyword evidence="2" id="KW-0479">Metal-binding</keyword>
<dbReference type="Pfam" id="PF04828">
    <property type="entry name" value="GFA"/>
    <property type="match status" value="1"/>
</dbReference>
<gene>
    <name evidence="6" type="ORF">GGR88_002789</name>
</gene>
<accession>A0ABX0XPQ7</accession>
<dbReference type="RefSeq" id="WP_167956046.1">
    <property type="nucleotide sequence ID" value="NZ_JAATJE010000002.1"/>
</dbReference>
<dbReference type="Gene3D" id="3.90.1590.10">
    <property type="entry name" value="glutathione-dependent formaldehyde- activating enzyme (gfa)"/>
    <property type="match status" value="1"/>
</dbReference>
<proteinExistence type="inferred from homology"/>
<evidence type="ECO:0000256" key="4">
    <source>
        <dbReference type="ARBA" id="ARBA00023239"/>
    </source>
</evidence>
<keyword evidence="4" id="KW-0456">Lyase</keyword>
<dbReference type="PANTHER" id="PTHR33337">
    <property type="entry name" value="GFA DOMAIN-CONTAINING PROTEIN"/>
    <property type="match status" value="1"/>
</dbReference>
<dbReference type="PANTHER" id="PTHR33337:SF40">
    <property type="entry name" value="CENP-V_GFA DOMAIN-CONTAINING PROTEIN-RELATED"/>
    <property type="match status" value="1"/>
</dbReference>
<dbReference type="InterPro" id="IPR006913">
    <property type="entry name" value="CENP-V/GFA"/>
</dbReference>
<comment type="similarity">
    <text evidence="1">Belongs to the Gfa family.</text>
</comment>
<dbReference type="Proteomes" id="UP000734218">
    <property type="component" value="Unassembled WGS sequence"/>
</dbReference>
<dbReference type="PROSITE" id="PS51891">
    <property type="entry name" value="CENP_V_GFA"/>
    <property type="match status" value="1"/>
</dbReference>
<evidence type="ECO:0000259" key="5">
    <source>
        <dbReference type="PROSITE" id="PS51891"/>
    </source>
</evidence>
<evidence type="ECO:0000313" key="6">
    <source>
        <dbReference type="EMBL" id="NJC35275.1"/>
    </source>
</evidence>
<name>A0ABX0XPQ7_9SPHN</name>
<organism evidence="6 7">
    <name type="scientific">Sphingomonas jejuensis</name>
    <dbReference type="NCBI Taxonomy" id="904715"/>
    <lineage>
        <taxon>Bacteria</taxon>
        <taxon>Pseudomonadati</taxon>
        <taxon>Pseudomonadota</taxon>
        <taxon>Alphaproteobacteria</taxon>
        <taxon>Sphingomonadales</taxon>
        <taxon>Sphingomonadaceae</taxon>
        <taxon>Sphingomonas</taxon>
    </lineage>
</organism>
<dbReference type="InterPro" id="IPR011057">
    <property type="entry name" value="Mss4-like_sf"/>
</dbReference>
<reference evidence="6 7" key="1">
    <citation type="submission" date="2020-03" db="EMBL/GenBank/DDBJ databases">
        <title>Genomic Encyclopedia of Type Strains, Phase IV (KMG-IV): sequencing the most valuable type-strain genomes for metagenomic binning, comparative biology and taxonomic classification.</title>
        <authorList>
            <person name="Goeker M."/>
        </authorList>
    </citation>
    <scope>NUCLEOTIDE SEQUENCE [LARGE SCALE GENOMIC DNA]</scope>
    <source>
        <strain evidence="6 7">DSM 27651</strain>
    </source>
</reference>
<keyword evidence="3" id="KW-0862">Zinc</keyword>
<sequence>MVLEGGCHCGAVRYELIGAAEHSSVCHCADCRHIAGAPMVGWTGVKAERFRVTKGEPATYRSSALAERTFCARCGTGLWYVNETVLPGLVDVQTCTLDDPEALVPAVQIQTAERLAWVPELAALPGFERYPG</sequence>
<evidence type="ECO:0000256" key="3">
    <source>
        <dbReference type="ARBA" id="ARBA00022833"/>
    </source>
</evidence>
<evidence type="ECO:0000256" key="2">
    <source>
        <dbReference type="ARBA" id="ARBA00022723"/>
    </source>
</evidence>
<keyword evidence="7" id="KW-1185">Reference proteome</keyword>
<evidence type="ECO:0000313" key="7">
    <source>
        <dbReference type="Proteomes" id="UP000734218"/>
    </source>
</evidence>
<evidence type="ECO:0000256" key="1">
    <source>
        <dbReference type="ARBA" id="ARBA00005495"/>
    </source>
</evidence>
<dbReference type="SUPFAM" id="SSF51316">
    <property type="entry name" value="Mss4-like"/>
    <property type="match status" value="1"/>
</dbReference>
<feature type="domain" description="CENP-V/GFA" evidence="5">
    <location>
        <begin position="3"/>
        <end position="118"/>
    </location>
</feature>
<comment type="caution">
    <text evidence="6">The sequence shown here is derived from an EMBL/GenBank/DDBJ whole genome shotgun (WGS) entry which is preliminary data.</text>
</comment>
<protein>
    <recommendedName>
        <fullName evidence="5">CENP-V/GFA domain-containing protein</fullName>
    </recommendedName>
</protein>